<gene>
    <name evidence="11" type="ORF">ACFPZN_45645</name>
</gene>
<feature type="transmembrane region" description="Helical" evidence="9">
    <location>
        <begin position="12"/>
        <end position="29"/>
    </location>
</feature>
<protein>
    <submittedName>
        <fullName evidence="11">ATP-binding cassette domain-containing protein</fullName>
    </submittedName>
</protein>
<dbReference type="CDD" id="cd06581">
    <property type="entry name" value="TM_PBP1_LivM_like"/>
    <property type="match status" value="1"/>
</dbReference>
<dbReference type="PANTHER" id="PTHR45772">
    <property type="entry name" value="CONSERVED COMPONENT OF ABC TRANSPORTER FOR NATURAL AMINO ACIDS-RELATED"/>
    <property type="match status" value="1"/>
</dbReference>
<dbReference type="Proteomes" id="UP001596074">
    <property type="component" value="Unassembled WGS sequence"/>
</dbReference>
<evidence type="ECO:0000256" key="5">
    <source>
        <dbReference type="ARBA" id="ARBA00022741"/>
    </source>
</evidence>
<dbReference type="Gene3D" id="3.40.50.300">
    <property type="entry name" value="P-loop containing nucleotide triphosphate hydrolases"/>
    <property type="match status" value="1"/>
</dbReference>
<evidence type="ECO:0000313" key="11">
    <source>
        <dbReference type="EMBL" id="MFC5752944.1"/>
    </source>
</evidence>
<dbReference type="Pfam" id="PF02653">
    <property type="entry name" value="BPD_transp_2"/>
    <property type="match status" value="1"/>
</dbReference>
<keyword evidence="6 11" id="KW-0067">ATP-binding</keyword>
<dbReference type="InterPro" id="IPR027417">
    <property type="entry name" value="P-loop_NTPase"/>
</dbReference>
<comment type="subcellular location">
    <subcellularLocation>
        <location evidence="1">Cell membrane</location>
        <topology evidence="1">Multi-pass membrane protein</topology>
    </subcellularLocation>
</comment>
<name>A0ABW1AEJ4_9ACTN</name>
<evidence type="ECO:0000259" key="10">
    <source>
        <dbReference type="PROSITE" id="PS50893"/>
    </source>
</evidence>
<keyword evidence="2" id="KW-0813">Transport</keyword>
<accession>A0ABW1AEJ4</accession>
<dbReference type="InterPro" id="IPR001851">
    <property type="entry name" value="ABC_transp_permease"/>
</dbReference>
<organism evidence="11 12">
    <name type="scientific">Actinomadura rugatobispora</name>
    <dbReference type="NCBI Taxonomy" id="1994"/>
    <lineage>
        <taxon>Bacteria</taxon>
        <taxon>Bacillati</taxon>
        <taxon>Actinomycetota</taxon>
        <taxon>Actinomycetes</taxon>
        <taxon>Streptosporangiales</taxon>
        <taxon>Thermomonosporaceae</taxon>
        <taxon>Actinomadura</taxon>
    </lineage>
</organism>
<feature type="transmembrane region" description="Helical" evidence="9">
    <location>
        <begin position="154"/>
        <end position="171"/>
    </location>
</feature>
<dbReference type="CDD" id="cd03219">
    <property type="entry name" value="ABC_Mj1267_LivG_branched"/>
    <property type="match status" value="1"/>
</dbReference>
<evidence type="ECO:0000256" key="1">
    <source>
        <dbReference type="ARBA" id="ARBA00004651"/>
    </source>
</evidence>
<evidence type="ECO:0000256" key="7">
    <source>
        <dbReference type="ARBA" id="ARBA00022989"/>
    </source>
</evidence>
<sequence length="607" mass="64442">MAMNVLGRISIARTILVPLAIILATPVFFDSFRLTTLTTAATYFITALGFNIVFGYAGTISFGHAAFALLGAYTVALGQYHWEWSFGVGAVVATLLCVVVGVVTSVPSLRMAPFAIAVITLLYLAALNSSIQYFKSFTLGGDGVPAFPAELGTAQQWYLVTAVAAVAWLFCRNLIKSPLGRSWEIGRVAPELAESLGVNVPRTKLAAVGISSGLAGLAGAMWPILNGFTSVETFTLSYAILILVIVVVGGQASVNGPVAGSIIVAAITLGLNEKFASGGTVSSLAYAVIVLAVVLLAPGGTVELVNRLWSMLAGRFRRPPEGAAAEAAEEAPVEELIERTMPETAGATLEAKGVSWNVGAARILDDVSLVARPGTVHGLIGPNGAGKTSLLNCVCGYLEPSAGSLTIAGRPLTGKPSKRSRSGLSRTFQHPALLDHHTVLENLMPGIDSHRRATYAEYLFRLPRAVRERRAMREETERWLEVVGLGGVRDHEARTLGPGQRRQLEIARALATRPQVLLLDEPAAGLTVAELRTVERIIRAVADRGVTVILIEHHFDLVLRVCDEVTVLDAGRVIFRGTPSGAARDETVVEAYLGTDSTGHETMKDAH</sequence>
<feature type="transmembrane region" description="Helical" evidence="9">
    <location>
        <begin position="41"/>
        <end position="58"/>
    </location>
</feature>
<feature type="transmembrane region" description="Helical" evidence="9">
    <location>
        <begin position="284"/>
        <end position="309"/>
    </location>
</feature>
<dbReference type="InterPro" id="IPR043428">
    <property type="entry name" value="LivM-like"/>
</dbReference>
<dbReference type="RefSeq" id="WP_378289450.1">
    <property type="nucleotide sequence ID" value="NZ_JBHSON010000099.1"/>
</dbReference>
<proteinExistence type="predicted"/>
<dbReference type="SUPFAM" id="SSF52540">
    <property type="entry name" value="P-loop containing nucleoside triphosphate hydrolases"/>
    <property type="match status" value="1"/>
</dbReference>
<keyword evidence="5" id="KW-0547">Nucleotide-binding</keyword>
<comment type="caution">
    <text evidence="11">The sequence shown here is derived from an EMBL/GenBank/DDBJ whole genome shotgun (WGS) entry which is preliminary data.</text>
</comment>
<keyword evidence="7 9" id="KW-1133">Transmembrane helix</keyword>
<reference evidence="12" key="1">
    <citation type="journal article" date="2019" name="Int. J. Syst. Evol. Microbiol.">
        <title>The Global Catalogue of Microorganisms (GCM) 10K type strain sequencing project: providing services to taxonomists for standard genome sequencing and annotation.</title>
        <authorList>
            <consortium name="The Broad Institute Genomics Platform"/>
            <consortium name="The Broad Institute Genome Sequencing Center for Infectious Disease"/>
            <person name="Wu L."/>
            <person name="Ma J."/>
        </authorList>
    </citation>
    <scope>NUCLEOTIDE SEQUENCE [LARGE SCALE GENOMIC DNA]</scope>
    <source>
        <strain evidence="12">KCTC 42087</strain>
    </source>
</reference>
<dbReference type="GO" id="GO:0005524">
    <property type="term" value="F:ATP binding"/>
    <property type="evidence" value="ECO:0007669"/>
    <property type="project" value="UniProtKB-KW"/>
</dbReference>
<dbReference type="EMBL" id="JBHSON010000099">
    <property type="protein sequence ID" value="MFC5752944.1"/>
    <property type="molecule type" value="Genomic_DNA"/>
</dbReference>
<dbReference type="PROSITE" id="PS50893">
    <property type="entry name" value="ABC_TRANSPORTER_2"/>
    <property type="match status" value="1"/>
</dbReference>
<evidence type="ECO:0000256" key="9">
    <source>
        <dbReference type="SAM" id="Phobius"/>
    </source>
</evidence>
<dbReference type="InterPro" id="IPR051120">
    <property type="entry name" value="ABC_AA/LPS_Transport"/>
</dbReference>
<feature type="transmembrane region" description="Helical" evidence="9">
    <location>
        <begin position="114"/>
        <end position="134"/>
    </location>
</feature>
<keyword evidence="8 9" id="KW-0472">Membrane</keyword>
<dbReference type="InterPro" id="IPR003439">
    <property type="entry name" value="ABC_transporter-like_ATP-bd"/>
</dbReference>
<feature type="domain" description="ABC transporter" evidence="10">
    <location>
        <begin position="349"/>
        <end position="595"/>
    </location>
</feature>
<evidence type="ECO:0000256" key="4">
    <source>
        <dbReference type="ARBA" id="ARBA00022692"/>
    </source>
</evidence>
<evidence type="ECO:0000313" key="12">
    <source>
        <dbReference type="Proteomes" id="UP001596074"/>
    </source>
</evidence>
<evidence type="ECO:0000256" key="3">
    <source>
        <dbReference type="ARBA" id="ARBA00022475"/>
    </source>
</evidence>
<evidence type="ECO:0000256" key="6">
    <source>
        <dbReference type="ARBA" id="ARBA00022840"/>
    </source>
</evidence>
<feature type="transmembrane region" description="Helical" evidence="9">
    <location>
        <begin position="205"/>
        <end position="225"/>
    </location>
</feature>
<dbReference type="Pfam" id="PF00005">
    <property type="entry name" value="ABC_tran"/>
    <property type="match status" value="1"/>
</dbReference>
<keyword evidence="3" id="KW-1003">Cell membrane</keyword>
<keyword evidence="12" id="KW-1185">Reference proteome</keyword>
<evidence type="ECO:0000256" key="2">
    <source>
        <dbReference type="ARBA" id="ARBA00022448"/>
    </source>
</evidence>
<dbReference type="InterPro" id="IPR003593">
    <property type="entry name" value="AAA+_ATPase"/>
</dbReference>
<dbReference type="SMART" id="SM00382">
    <property type="entry name" value="AAA"/>
    <property type="match status" value="1"/>
</dbReference>
<feature type="transmembrane region" description="Helical" evidence="9">
    <location>
        <begin position="256"/>
        <end position="272"/>
    </location>
</feature>
<feature type="transmembrane region" description="Helical" evidence="9">
    <location>
        <begin position="88"/>
        <end position="107"/>
    </location>
</feature>
<evidence type="ECO:0000256" key="8">
    <source>
        <dbReference type="ARBA" id="ARBA00023136"/>
    </source>
</evidence>
<keyword evidence="4 9" id="KW-0812">Transmembrane</keyword>